<keyword evidence="3" id="KW-0449">Lipoprotein</keyword>
<evidence type="ECO:0000313" key="4">
    <source>
        <dbReference type="Proteomes" id="UP000019183"/>
    </source>
</evidence>
<dbReference type="InterPro" id="IPR019734">
    <property type="entry name" value="TPR_rpt"/>
</dbReference>
<name>W1DSR8_KLEPN</name>
<proteinExistence type="predicted"/>
<dbReference type="PROSITE" id="PS50005">
    <property type="entry name" value="TPR"/>
    <property type="match status" value="1"/>
</dbReference>
<keyword evidence="1" id="KW-0802">TPR repeat</keyword>
<dbReference type="InterPro" id="IPR011990">
    <property type="entry name" value="TPR-like_helical_dom_sf"/>
</dbReference>
<organism evidence="3 4">
    <name type="scientific">Klebsiella pneumoniae IS43</name>
    <dbReference type="NCBI Taxonomy" id="1432552"/>
    <lineage>
        <taxon>Bacteria</taxon>
        <taxon>Pseudomonadati</taxon>
        <taxon>Pseudomonadota</taxon>
        <taxon>Gammaproteobacteria</taxon>
        <taxon>Enterobacterales</taxon>
        <taxon>Enterobacteriaceae</taxon>
        <taxon>Klebsiella/Raoultella group</taxon>
        <taxon>Klebsiella</taxon>
        <taxon>Klebsiella pneumoniae complex</taxon>
    </lineage>
</organism>
<dbReference type="EMBL" id="CBWK010000617">
    <property type="protein sequence ID" value="CDL11154.1"/>
    <property type="molecule type" value="Genomic_DNA"/>
</dbReference>
<dbReference type="AlphaFoldDB" id="W1DSR8"/>
<reference evidence="3" key="1">
    <citation type="submission" date="2013-10" db="EMBL/GenBank/DDBJ databases">
        <title>Antibiotic resistance diversity of beta-lactamase producers in the General Hospital Vienna.</title>
        <authorList>
            <person name="Barisic I."/>
            <person name="Mitteregger D."/>
            <person name="Hirschl A.M."/>
            <person name="Noehammer C."/>
            <person name="Wiesinger-Mayr H."/>
        </authorList>
    </citation>
    <scope>NUCLEOTIDE SEQUENCE [LARGE SCALE GENOMIC DNA]</scope>
    <source>
        <strain evidence="3">IS43</strain>
    </source>
</reference>
<dbReference type="SUPFAM" id="SSF48452">
    <property type="entry name" value="TPR-like"/>
    <property type="match status" value="1"/>
</dbReference>
<dbReference type="SMART" id="SM00028">
    <property type="entry name" value="TPR"/>
    <property type="match status" value="1"/>
</dbReference>
<protein>
    <submittedName>
        <fullName evidence="3">Lipoprotein nlpI</fullName>
    </submittedName>
</protein>
<keyword evidence="2" id="KW-0732">Signal</keyword>
<keyword evidence="4" id="KW-1185">Reference proteome</keyword>
<feature type="signal peptide" evidence="2">
    <location>
        <begin position="1"/>
        <end position="25"/>
    </location>
</feature>
<feature type="chain" id="PRO_5004800681" evidence="2">
    <location>
        <begin position="26"/>
        <end position="112"/>
    </location>
</feature>
<evidence type="ECO:0000256" key="1">
    <source>
        <dbReference type="PROSITE-ProRule" id="PRU00339"/>
    </source>
</evidence>
<dbReference type="PROSITE" id="PS51257">
    <property type="entry name" value="PROKAR_LIPOPROTEIN"/>
    <property type="match status" value="1"/>
</dbReference>
<dbReference type="Proteomes" id="UP000019183">
    <property type="component" value="Unassembled WGS sequence"/>
</dbReference>
<dbReference type="Gene3D" id="1.25.40.10">
    <property type="entry name" value="Tetratricopeptide repeat domain"/>
    <property type="match status" value="1"/>
</dbReference>
<evidence type="ECO:0000256" key="2">
    <source>
        <dbReference type="SAM" id="SignalP"/>
    </source>
</evidence>
<evidence type="ECO:0000313" key="3">
    <source>
        <dbReference type="EMBL" id="CDL11154.1"/>
    </source>
</evidence>
<accession>W1DSR8</accession>
<sequence length="112" mass="12566">MKPFLRWCFVATALTLAGCSSTAWRKDAVLAVPLQPTLQQEVILARMEQILASRALSDDERAQLLYERGVLYDSLGLRALARNDFSQALAIRPDMPEVFNYLGIYLTQAGNF</sequence>
<comment type="caution">
    <text evidence="3">The sequence shown here is derived from an EMBL/GenBank/DDBJ whole genome shotgun (WGS) entry which is preliminary data.</text>
</comment>
<feature type="repeat" description="TPR" evidence="1">
    <location>
        <begin position="62"/>
        <end position="95"/>
    </location>
</feature>